<feature type="domain" description="Nudix hydrolase" evidence="1">
    <location>
        <begin position="1"/>
        <end position="91"/>
    </location>
</feature>
<gene>
    <name evidence="2" type="ORF">H9L22_00440</name>
</gene>
<dbReference type="Gene3D" id="3.90.79.10">
    <property type="entry name" value="Nucleoside Triphosphate Pyrophosphohydrolase"/>
    <property type="match status" value="1"/>
</dbReference>
<dbReference type="AlphaFoldDB" id="A0A7H0H675"/>
<evidence type="ECO:0000259" key="1">
    <source>
        <dbReference type="PROSITE" id="PS51462"/>
    </source>
</evidence>
<name>A0A7H0H675_9ACTN</name>
<evidence type="ECO:0000313" key="3">
    <source>
        <dbReference type="Proteomes" id="UP000516117"/>
    </source>
</evidence>
<reference evidence="2 3" key="1">
    <citation type="submission" date="2020-08" db="EMBL/GenBank/DDBJ databases">
        <title>Genome sequence of Tessaracoccus defluvii JCM 17540T.</title>
        <authorList>
            <person name="Hyun D.-W."/>
            <person name="Bae J.-W."/>
        </authorList>
    </citation>
    <scope>NUCLEOTIDE SEQUENCE [LARGE SCALE GENOMIC DNA]</scope>
    <source>
        <strain evidence="2 3">JCM 17540</strain>
    </source>
</reference>
<proteinExistence type="predicted"/>
<dbReference type="SUPFAM" id="SSF55811">
    <property type="entry name" value="Nudix"/>
    <property type="match status" value="1"/>
</dbReference>
<dbReference type="EMBL" id="CP060789">
    <property type="protein sequence ID" value="QNP56041.1"/>
    <property type="molecule type" value="Genomic_DNA"/>
</dbReference>
<dbReference type="InterPro" id="IPR000086">
    <property type="entry name" value="NUDIX_hydrolase_dom"/>
</dbReference>
<dbReference type="PROSITE" id="PS51462">
    <property type="entry name" value="NUDIX"/>
    <property type="match status" value="1"/>
</dbReference>
<dbReference type="Pfam" id="PF00293">
    <property type="entry name" value="NUDIX"/>
    <property type="match status" value="1"/>
</dbReference>
<accession>A0A7H0H675</accession>
<organism evidence="2 3">
    <name type="scientific">Tessaracoccus defluvii</name>
    <dbReference type="NCBI Taxonomy" id="1285901"/>
    <lineage>
        <taxon>Bacteria</taxon>
        <taxon>Bacillati</taxon>
        <taxon>Actinomycetota</taxon>
        <taxon>Actinomycetes</taxon>
        <taxon>Propionibacteriales</taxon>
        <taxon>Propionibacteriaceae</taxon>
        <taxon>Tessaracoccus</taxon>
    </lineage>
</organism>
<dbReference type="InterPro" id="IPR015797">
    <property type="entry name" value="NUDIX_hydrolase-like_dom_sf"/>
</dbReference>
<keyword evidence="3" id="KW-1185">Reference proteome</keyword>
<dbReference type="KEGG" id="tdf:H9L22_00440"/>
<evidence type="ECO:0000313" key="2">
    <source>
        <dbReference type="EMBL" id="QNP56041.1"/>
    </source>
</evidence>
<dbReference type="Proteomes" id="UP000516117">
    <property type="component" value="Chromosome"/>
</dbReference>
<sequence>MGEPGETIIQTALRELHEETGVDDVVSAREVGVFHADTGLLSNLIGVVEIIVAEDRLVVGPELQSARWTPVAVLDAAVAAGQIRDGITLAAWALWTSARR</sequence>
<protein>
    <submittedName>
        <fullName evidence="2">NUDIX domain-containing protein</fullName>
    </submittedName>
</protein>